<evidence type="ECO:0000256" key="1">
    <source>
        <dbReference type="ARBA" id="ARBA00006711"/>
    </source>
</evidence>
<dbReference type="EMBL" id="MEYH01000089">
    <property type="protein sequence ID" value="OGD14263.1"/>
    <property type="molecule type" value="Genomic_DNA"/>
</dbReference>
<dbReference type="InterPro" id="IPR006110">
    <property type="entry name" value="Pol_omega/Rpo6/RPB6"/>
</dbReference>
<evidence type="ECO:0000256" key="7">
    <source>
        <dbReference type="ARBA" id="ARBA00030998"/>
    </source>
</evidence>
<dbReference type="GO" id="GO:0006351">
    <property type="term" value="P:DNA-templated transcription"/>
    <property type="evidence" value="ECO:0007669"/>
    <property type="project" value="InterPro"/>
</dbReference>
<proteinExistence type="inferred from homology"/>
<dbReference type="GO" id="GO:0003677">
    <property type="term" value="F:DNA binding"/>
    <property type="evidence" value="ECO:0007669"/>
    <property type="project" value="InterPro"/>
</dbReference>
<evidence type="ECO:0000256" key="3">
    <source>
        <dbReference type="ARBA" id="ARBA00013725"/>
    </source>
</evidence>
<dbReference type="SUPFAM" id="SSF63562">
    <property type="entry name" value="RPB6/omega subunit-like"/>
    <property type="match status" value="1"/>
</dbReference>
<feature type="compositionally biased region" description="Acidic residues" evidence="9">
    <location>
        <begin position="79"/>
        <end position="115"/>
    </location>
</feature>
<comment type="catalytic activity">
    <reaction evidence="8">
        <text>RNA(n) + a ribonucleoside 5'-triphosphate = RNA(n+1) + diphosphate</text>
        <dbReference type="Rhea" id="RHEA:21248"/>
        <dbReference type="Rhea" id="RHEA-COMP:14527"/>
        <dbReference type="Rhea" id="RHEA-COMP:17342"/>
        <dbReference type="ChEBI" id="CHEBI:33019"/>
        <dbReference type="ChEBI" id="CHEBI:61557"/>
        <dbReference type="ChEBI" id="CHEBI:140395"/>
        <dbReference type="EC" id="2.7.7.6"/>
    </reaction>
</comment>
<dbReference type="STRING" id="1797291.A2V47_02845"/>
<keyword evidence="5" id="KW-0804">Transcription</keyword>
<dbReference type="EC" id="2.7.7.6" evidence="2"/>
<protein>
    <recommendedName>
        <fullName evidence="3">DNA-directed RNA polymerase subunit omega</fullName>
        <ecNumber evidence="2">2.7.7.6</ecNumber>
    </recommendedName>
    <alternativeName>
        <fullName evidence="7">RNA polymerase omega subunit</fullName>
    </alternativeName>
    <alternativeName>
        <fullName evidence="6">Transcriptase subunit omega</fullName>
    </alternativeName>
</protein>
<accession>A0A1F5A6Q5</accession>
<evidence type="ECO:0000313" key="10">
    <source>
        <dbReference type="EMBL" id="OGD14263.1"/>
    </source>
</evidence>
<evidence type="ECO:0000256" key="4">
    <source>
        <dbReference type="ARBA" id="ARBA00022478"/>
    </source>
</evidence>
<evidence type="ECO:0000256" key="5">
    <source>
        <dbReference type="ARBA" id="ARBA00023163"/>
    </source>
</evidence>
<evidence type="ECO:0000256" key="8">
    <source>
        <dbReference type="ARBA" id="ARBA00048552"/>
    </source>
</evidence>
<reference evidence="10 11" key="1">
    <citation type="journal article" date="2016" name="Nat. Commun.">
        <title>Thousands of microbial genomes shed light on interconnected biogeochemical processes in an aquifer system.</title>
        <authorList>
            <person name="Anantharaman K."/>
            <person name="Brown C.T."/>
            <person name="Hug L.A."/>
            <person name="Sharon I."/>
            <person name="Castelle C.J."/>
            <person name="Probst A.J."/>
            <person name="Thomas B.C."/>
            <person name="Singh A."/>
            <person name="Wilkins M.J."/>
            <person name="Karaoz U."/>
            <person name="Brodie E.L."/>
            <person name="Williams K.H."/>
            <person name="Hubbard S.S."/>
            <person name="Banfield J.F."/>
        </authorList>
    </citation>
    <scope>NUCLEOTIDE SEQUENCE [LARGE SCALE GENOMIC DNA]</scope>
</reference>
<dbReference type="InterPro" id="IPR036161">
    <property type="entry name" value="RPB6/omega-like_sf"/>
</dbReference>
<feature type="compositionally biased region" description="Basic and acidic residues" evidence="9">
    <location>
        <begin position="67"/>
        <end position="78"/>
    </location>
</feature>
<organism evidence="10 11">
    <name type="scientific">Candidatus Sediminicultor quintus</name>
    <dbReference type="NCBI Taxonomy" id="1797291"/>
    <lineage>
        <taxon>Bacteria</taxon>
        <taxon>Pseudomonadati</taxon>
        <taxon>Atribacterota</taxon>
        <taxon>Candidatus Phoenicimicrobiia</taxon>
        <taxon>Candidatus Pheonicimicrobiales</taxon>
        <taxon>Candidatus Phoenicimicrobiaceae</taxon>
        <taxon>Candidatus Sediminicultor</taxon>
    </lineage>
</organism>
<dbReference type="SMART" id="SM01409">
    <property type="entry name" value="RNA_pol_Rpb6"/>
    <property type="match status" value="1"/>
</dbReference>
<keyword evidence="4" id="KW-0240">DNA-directed RNA polymerase</keyword>
<dbReference type="GO" id="GO:0000428">
    <property type="term" value="C:DNA-directed RNA polymerase complex"/>
    <property type="evidence" value="ECO:0007669"/>
    <property type="project" value="UniProtKB-KW"/>
</dbReference>
<evidence type="ECO:0000256" key="2">
    <source>
        <dbReference type="ARBA" id="ARBA00012418"/>
    </source>
</evidence>
<evidence type="ECO:0000256" key="6">
    <source>
        <dbReference type="ARBA" id="ARBA00029924"/>
    </source>
</evidence>
<comment type="similarity">
    <text evidence="1">Belongs to the RNA polymerase subunit omega family.</text>
</comment>
<sequence length="115" mass="13232">MINNKYLLAMMVANRAKELTKGAKPLGKFKYKQPIRIALEEIKAGKVYLKEKEKPLKAEQIFNEVEEPAKPEDISDEVKESEESEELSDEDEGPAEIEEIFDMDEEFVNPEDLLD</sequence>
<feature type="region of interest" description="Disordered" evidence="9">
    <location>
        <begin position="60"/>
        <end position="115"/>
    </location>
</feature>
<dbReference type="Pfam" id="PF01192">
    <property type="entry name" value="RNA_pol_Rpb6"/>
    <property type="match status" value="1"/>
</dbReference>
<evidence type="ECO:0000313" key="11">
    <source>
        <dbReference type="Proteomes" id="UP000177701"/>
    </source>
</evidence>
<name>A0A1F5A6Q5_9BACT</name>
<comment type="caution">
    <text evidence="10">The sequence shown here is derived from an EMBL/GenBank/DDBJ whole genome shotgun (WGS) entry which is preliminary data.</text>
</comment>
<dbReference type="GO" id="GO:0003899">
    <property type="term" value="F:DNA-directed RNA polymerase activity"/>
    <property type="evidence" value="ECO:0007669"/>
    <property type="project" value="UniProtKB-EC"/>
</dbReference>
<dbReference type="Gene3D" id="3.90.940.10">
    <property type="match status" value="1"/>
</dbReference>
<dbReference type="Proteomes" id="UP000177701">
    <property type="component" value="Unassembled WGS sequence"/>
</dbReference>
<dbReference type="AlphaFoldDB" id="A0A1F5A6Q5"/>
<gene>
    <name evidence="10" type="ORF">A2V47_02845</name>
</gene>
<evidence type="ECO:0000256" key="9">
    <source>
        <dbReference type="SAM" id="MobiDB-lite"/>
    </source>
</evidence>